<keyword evidence="1" id="KW-0472">Membrane</keyword>
<feature type="domain" description="NfeD integral membrane" evidence="2">
    <location>
        <begin position="5"/>
        <end position="72"/>
    </location>
</feature>
<dbReference type="AlphaFoldDB" id="A0A1H6U1B9"/>
<keyword evidence="1" id="KW-1133">Transmembrane helix</keyword>
<feature type="transmembrane region" description="Helical" evidence="1">
    <location>
        <begin position="52"/>
        <end position="72"/>
    </location>
</feature>
<evidence type="ECO:0000256" key="1">
    <source>
        <dbReference type="SAM" id="Phobius"/>
    </source>
</evidence>
<dbReference type="Proteomes" id="UP000242999">
    <property type="component" value="Unassembled WGS sequence"/>
</dbReference>
<gene>
    <name evidence="3" type="ORF">SAMN05421831_11254</name>
</gene>
<dbReference type="InterPro" id="IPR012340">
    <property type="entry name" value="NA-bd_OB-fold"/>
</dbReference>
<keyword evidence="1" id="KW-0812">Transmembrane</keyword>
<feature type="transmembrane region" description="Helical" evidence="1">
    <location>
        <begin position="29"/>
        <end position="46"/>
    </location>
</feature>
<dbReference type="GO" id="GO:0005886">
    <property type="term" value="C:plasma membrane"/>
    <property type="evidence" value="ECO:0007669"/>
    <property type="project" value="TreeGrafter"/>
</dbReference>
<evidence type="ECO:0000313" key="4">
    <source>
        <dbReference type="Proteomes" id="UP000242999"/>
    </source>
</evidence>
<evidence type="ECO:0000259" key="2">
    <source>
        <dbReference type="Pfam" id="PF24961"/>
    </source>
</evidence>
<dbReference type="RefSeq" id="WP_093311609.1">
    <property type="nucleotide sequence ID" value="NZ_FNYH01000012.1"/>
</dbReference>
<dbReference type="OrthoDB" id="8536525at2"/>
<protein>
    <recommendedName>
        <fullName evidence="2">NfeD integral membrane domain-containing protein</fullName>
    </recommendedName>
</protein>
<feature type="transmembrane region" description="Helical" evidence="1">
    <location>
        <begin position="6"/>
        <end position="24"/>
    </location>
</feature>
<dbReference type="InterPro" id="IPR056739">
    <property type="entry name" value="NfeD_membrane"/>
</dbReference>
<evidence type="ECO:0000313" key="3">
    <source>
        <dbReference type="EMBL" id="SEI84294.1"/>
    </source>
</evidence>
<reference evidence="4" key="1">
    <citation type="submission" date="2016-10" db="EMBL/GenBank/DDBJ databases">
        <authorList>
            <person name="Varghese N."/>
            <person name="Submissions S."/>
        </authorList>
    </citation>
    <scope>NUCLEOTIDE SEQUENCE [LARGE SCALE GENOMIC DNA]</scope>
    <source>
        <strain evidence="4">DSM 7165</strain>
    </source>
</reference>
<keyword evidence="4" id="KW-1185">Reference proteome</keyword>
<dbReference type="Gene3D" id="2.40.50.140">
    <property type="entry name" value="Nucleic acid-binding proteins"/>
    <property type="match status" value="1"/>
</dbReference>
<dbReference type="SUPFAM" id="SSF141322">
    <property type="entry name" value="NfeD domain-like"/>
    <property type="match status" value="1"/>
</dbReference>
<accession>A0A1H6U1B9</accession>
<name>A0A1H6U1B9_9GAMM</name>
<dbReference type="EMBL" id="FNYH01000012">
    <property type="protein sequence ID" value="SEI84294.1"/>
    <property type="molecule type" value="Genomic_DNA"/>
</dbReference>
<sequence>MTFQWLYWHWLVLGIILMMAEIFIPTFTLLGLGIGAVAASLALAYWPELPLAWQLILWACTSAAVIFAWVFWVKPKIGIRTQAGDARAALIGQHGQVVSLPKDHVHGRLRFHLPILGDDEWDFICEDTVILGDKLLVVEINGNTLIAQKEK</sequence>
<proteinExistence type="predicted"/>
<dbReference type="Pfam" id="PF24961">
    <property type="entry name" value="NfeD_membrane"/>
    <property type="match status" value="1"/>
</dbReference>
<organism evidence="3 4">
    <name type="scientific">Allopseudospirillum japonicum</name>
    <dbReference type="NCBI Taxonomy" id="64971"/>
    <lineage>
        <taxon>Bacteria</taxon>
        <taxon>Pseudomonadati</taxon>
        <taxon>Pseudomonadota</taxon>
        <taxon>Gammaproteobacteria</taxon>
        <taxon>Oceanospirillales</taxon>
        <taxon>Oceanospirillaceae</taxon>
        <taxon>Allopseudospirillum</taxon>
    </lineage>
</organism>
<dbReference type="STRING" id="64971.SAMN05421831_11254"/>
<dbReference type="PANTHER" id="PTHR33507">
    <property type="entry name" value="INNER MEMBRANE PROTEIN YBBJ"/>
    <property type="match status" value="1"/>
</dbReference>
<dbReference type="PANTHER" id="PTHR33507:SF3">
    <property type="entry name" value="INNER MEMBRANE PROTEIN YBBJ"/>
    <property type="match status" value="1"/>
</dbReference>
<dbReference type="InterPro" id="IPR052165">
    <property type="entry name" value="Membrane_assoc_protease"/>
</dbReference>